<dbReference type="EMBL" id="ASIV01000006">
    <property type="protein sequence ID" value="KEG19187.1"/>
    <property type="molecule type" value="Genomic_DNA"/>
</dbReference>
<reference evidence="1 2" key="1">
    <citation type="submission" date="2013-04" db="EMBL/GenBank/DDBJ databases">
        <title>The Genome Sequence of Bartonella bacilliformis Ver097.</title>
        <authorList>
            <consortium name="The Broad Institute Genomics Platform"/>
            <consortium name="The Broad Institute Genome Sequencing Center for Infectious Disease"/>
            <person name="Feldgarden M."/>
            <person name="Kirby J."/>
            <person name="Birtles R."/>
            <person name="Dasch G."/>
            <person name="Hendrix L."/>
            <person name="Koehler J."/>
            <person name="Walker B."/>
            <person name="Young S.K."/>
            <person name="Zeng Q."/>
            <person name="Gargeya S."/>
            <person name="Fitzgerald M."/>
            <person name="Haas B."/>
            <person name="Abouelleil A."/>
            <person name="Allen A.W."/>
            <person name="Alvarado L."/>
            <person name="Arachchi H.M."/>
            <person name="Berlin A.M."/>
            <person name="Chapman S.B."/>
            <person name="Gainer-Dewar J."/>
            <person name="Goldberg J."/>
            <person name="Griggs A."/>
            <person name="Gujja S."/>
            <person name="Hansen M."/>
            <person name="Howarth C."/>
            <person name="Imamovic A."/>
            <person name="Ireland A."/>
            <person name="Larimer J."/>
            <person name="McCowan C."/>
            <person name="Murphy C."/>
            <person name="Pearson M."/>
            <person name="Poon T.W."/>
            <person name="Priest M."/>
            <person name="Roberts A."/>
            <person name="Saif S."/>
            <person name="Shea T."/>
            <person name="Sisk P."/>
            <person name="Sykes S."/>
            <person name="Wortman J."/>
            <person name="Nusbaum C."/>
            <person name="Birren B."/>
        </authorList>
    </citation>
    <scope>NUCLEOTIDE SEQUENCE [LARGE SCALE GENOMIC DNA]</scope>
    <source>
        <strain evidence="1 2">Ver097</strain>
    </source>
</reference>
<protein>
    <submittedName>
        <fullName evidence="1">Uncharacterized protein</fullName>
    </submittedName>
</protein>
<evidence type="ECO:0000313" key="2">
    <source>
        <dbReference type="Proteomes" id="UP000031740"/>
    </source>
</evidence>
<comment type="caution">
    <text evidence="1">The sequence shown here is derived from an EMBL/GenBank/DDBJ whole genome shotgun (WGS) entry which is preliminary data.</text>
</comment>
<dbReference type="HOGENOM" id="CLU_3354772_0_0_5"/>
<sequence>MPEKNSEEPYWTIKQYRLLLRFIKFISSGIGLNGIL</sequence>
<evidence type="ECO:0000313" key="1">
    <source>
        <dbReference type="EMBL" id="KEG19187.1"/>
    </source>
</evidence>
<name>A0A072R1X1_BARBA</name>
<organism evidence="1 2">
    <name type="scientific">Bartonella bacilliformis Ver097</name>
    <dbReference type="NCBI Taxonomy" id="1293911"/>
    <lineage>
        <taxon>Bacteria</taxon>
        <taxon>Pseudomonadati</taxon>
        <taxon>Pseudomonadota</taxon>
        <taxon>Alphaproteobacteria</taxon>
        <taxon>Hyphomicrobiales</taxon>
        <taxon>Bartonellaceae</taxon>
        <taxon>Bartonella</taxon>
    </lineage>
</organism>
<dbReference type="AlphaFoldDB" id="A0A072R1X1"/>
<dbReference type="Proteomes" id="UP000031740">
    <property type="component" value="Unassembled WGS sequence"/>
</dbReference>
<gene>
    <name evidence="1" type="ORF">H710_00964</name>
</gene>
<accession>A0A072R1X1</accession>
<proteinExistence type="predicted"/>